<feature type="compositionally biased region" description="Low complexity" evidence="1">
    <location>
        <begin position="317"/>
        <end position="333"/>
    </location>
</feature>
<name>A0A550CF82_9AGAR</name>
<dbReference type="AlphaFoldDB" id="A0A550CF82"/>
<feature type="region of interest" description="Disordered" evidence="1">
    <location>
        <begin position="357"/>
        <end position="415"/>
    </location>
</feature>
<reference evidence="3 4" key="1">
    <citation type="journal article" date="2019" name="New Phytol.">
        <title>Comparative genomics reveals unique wood-decay strategies and fruiting body development in the Schizophyllaceae.</title>
        <authorList>
            <person name="Almasi E."/>
            <person name="Sahu N."/>
            <person name="Krizsan K."/>
            <person name="Balint B."/>
            <person name="Kovacs G.M."/>
            <person name="Kiss B."/>
            <person name="Cseklye J."/>
            <person name="Drula E."/>
            <person name="Henrissat B."/>
            <person name="Nagy I."/>
            <person name="Chovatia M."/>
            <person name="Adam C."/>
            <person name="LaButti K."/>
            <person name="Lipzen A."/>
            <person name="Riley R."/>
            <person name="Grigoriev I.V."/>
            <person name="Nagy L.G."/>
        </authorList>
    </citation>
    <scope>NUCLEOTIDE SEQUENCE [LARGE SCALE GENOMIC DNA]</scope>
    <source>
        <strain evidence="3 4">NL-1724</strain>
    </source>
</reference>
<comment type="caution">
    <text evidence="3">The sequence shown here is derived from an EMBL/GenBank/DDBJ whole genome shotgun (WGS) entry which is preliminary data.</text>
</comment>
<proteinExistence type="predicted"/>
<protein>
    <recommendedName>
        <fullName evidence="2">HNH nuclease domain-containing protein</fullName>
    </recommendedName>
</protein>
<accession>A0A550CF82</accession>
<dbReference type="InterPro" id="IPR003615">
    <property type="entry name" value="HNH_nuc"/>
</dbReference>
<organism evidence="3 4">
    <name type="scientific">Schizophyllum amplum</name>
    <dbReference type="NCBI Taxonomy" id="97359"/>
    <lineage>
        <taxon>Eukaryota</taxon>
        <taxon>Fungi</taxon>
        <taxon>Dikarya</taxon>
        <taxon>Basidiomycota</taxon>
        <taxon>Agaricomycotina</taxon>
        <taxon>Agaricomycetes</taxon>
        <taxon>Agaricomycetidae</taxon>
        <taxon>Agaricales</taxon>
        <taxon>Schizophyllaceae</taxon>
        <taxon>Schizophyllum</taxon>
    </lineage>
</organism>
<dbReference type="EMBL" id="VDMD01000009">
    <property type="protein sequence ID" value="TRM63444.1"/>
    <property type="molecule type" value="Genomic_DNA"/>
</dbReference>
<dbReference type="OrthoDB" id="3133596at2759"/>
<evidence type="ECO:0000313" key="4">
    <source>
        <dbReference type="Proteomes" id="UP000320762"/>
    </source>
</evidence>
<dbReference type="Proteomes" id="UP000320762">
    <property type="component" value="Unassembled WGS sequence"/>
</dbReference>
<dbReference type="STRING" id="97359.A0A550CF82"/>
<evidence type="ECO:0000259" key="2">
    <source>
        <dbReference type="Pfam" id="PF13391"/>
    </source>
</evidence>
<feature type="compositionally biased region" description="Low complexity" evidence="1">
    <location>
        <begin position="357"/>
        <end position="402"/>
    </location>
</feature>
<evidence type="ECO:0000313" key="3">
    <source>
        <dbReference type="EMBL" id="TRM63444.1"/>
    </source>
</evidence>
<dbReference type="Pfam" id="PF13391">
    <property type="entry name" value="HNH_2"/>
    <property type="match status" value="1"/>
</dbReference>
<feature type="region of interest" description="Disordered" evidence="1">
    <location>
        <begin position="312"/>
        <end position="333"/>
    </location>
</feature>
<evidence type="ECO:0000256" key="1">
    <source>
        <dbReference type="SAM" id="MobiDB-lite"/>
    </source>
</evidence>
<keyword evidence="4" id="KW-1185">Reference proteome</keyword>
<sequence length="415" mass="45181">MRTPQRQLGRRGNAITVQCKATRVAPDATPEQTTDSSSSILSQLIYRRPVDPIYISPTQVYKPYRRAHIGFITPPGNRVKEDPRPSPEDLEKVAPAGARCAATGKGNKNRLLQIGHVADRATCIAHLRAIEIAFGLEPEEMNLDTRPNLIFLTPDMHASFDRGLWIILPMKSVLNKLLMALLTKTSHDCDREGEPKKNSHGFLHHEDVFEFSDAGRKFMLVPLSNWDEDEPITIIKRNSMGKLAPKVYTPPFVTPVTKKPQLPLMTLHCSPYFVVWKAYWALTRPGVTAPEYATAEVRTVMHIGQIMMGQLTTDDNSSASSNSGTASSSSPLTSISSTSSSLNPFLSSSNPGSASSSSFLTSIPSTSSSLTPILSSSSSLTPVYYSSTSSLTPPSSPMSVTPPSSPSPPERNSAR</sequence>
<feature type="domain" description="HNH nuclease" evidence="2">
    <location>
        <begin position="100"/>
        <end position="167"/>
    </location>
</feature>
<gene>
    <name evidence="3" type="ORF">BD626DRAFT_456798</name>
</gene>